<dbReference type="Pfam" id="PF13419">
    <property type="entry name" value="HAD_2"/>
    <property type="match status" value="1"/>
</dbReference>
<feature type="non-terminal residue" evidence="1">
    <location>
        <position position="1"/>
    </location>
</feature>
<dbReference type="GO" id="GO:0008967">
    <property type="term" value="F:phosphoglycolate phosphatase activity"/>
    <property type="evidence" value="ECO:0007669"/>
    <property type="project" value="TreeGrafter"/>
</dbReference>
<proteinExistence type="predicted"/>
<dbReference type="Gene3D" id="3.40.50.1000">
    <property type="entry name" value="HAD superfamily/HAD-like"/>
    <property type="match status" value="1"/>
</dbReference>
<protein>
    <submittedName>
        <fullName evidence="1">HAD hydrolase-like protein</fullName>
    </submittedName>
</protein>
<dbReference type="InterPro" id="IPR036412">
    <property type="entry name" value="HAD-like_sf"/>
</dbReference>
<dbReference type="Proteomes" id="UP001168575">
    <property type="component" value="Unassembled WGS sequence"/>
</dbReference>
<dbReference type="InterPro" id="IPR050155">
    <property type="entry name" value="HAD-like_hydrolase_sf"/>
</dbReference>
<gene>
    <name evidence="1" type="ORF">Q3982_06840</name>
</gene>
<evidence type="ECO:0000313" key="1">
    <source>
        <dbReference type="EMBL" id="MDO4842373.1"/>
    </source>
</evidence>
<accession>A0AA43RIE9</accession>
<dbReference type="EMBL" id="JAUMVS010000152">
    <property type="protein sequence ID" value="MDO4842373.1"/>
    <property type="molecule type" value="Genomic_DNA"/>
</dbReference>
<dbReference type="PANTHER" id="PTHR43434">
    <property type="entry name" value="PHOSPHOGLYCOLATE PHOSPHATASE"/>
    <property type="match status" value="1"/>
</dbReference>
<dbReference type="GO" id="GO:0006281">
    <property type="term" value="P:DNA repair"/>
    <property type="evidence" value="ECO:0007669"/>
    <property type="project" value="TreeGrafter"/>
</dbReference>
<dbReference type="PANTHER" id="PTHR43434:SF1">
    <property type="entry name" value="PHOSPHOGLYCOLATE PHOSPHATASE"/>
    <property type="match status" value="1"/>
</dbReference>
<keyword evidence="2" id="KW-1185">Reference proteome</keyword>
<organism evidence="1 2">
    <name type="scientific">Phoenicibacter congonensis</name>
    <dbReference type="NCBI Taxonomy" id="1944646"/>
    <lineage>
        <taxon>Bacteria</taxon>
        <taxon>Bacillati</taxon>
        <taxon>Actinomycetota</taxon>
        <taxon>Coriobacteriia</taxon>
        <taxon>Eggerthellales</taxon>
        <taxon>Eggerthellaceae</taxon>
        <taxon>Phoenicibacter</taxon>
    </lineage>
</organism>
<dbReference type="SUPFAM" id="SSF56784">
    <property type="entry name" value="HAD-like"/>
    <property type="match status" value="1"/>
</dbReference>
<sequence>VNSTATIHQPCFQAYLDLRYPGRTCSFTDYMKKNFSPGFIEMCRNDYGMSDADLEDETRFWQSYVKEHIPAAYPGIREIMERQKAEGGYIAVVSHSFDFNILRDYEANSLPRPDAVFGWEQPSERRKPHPYPLEEIMRRFSLSAGDLLMIDDLKPGYDMARAVGADFAAVGWSSDIPEIESFMRENCTLYFKTVQELAAFLE</sequence>
<reference evidence="1" key="1">
    <citation type="submission" date="2023-07" db="EMBL/GenBank/DDBJ databases">
        <title>Between Cages and Wild: Unraveling the Impact of Captivity on Animal Microbiomes and Antimicrobial Resistance.</title>
        <authorList>
            <person name="Schmartz G.P."/>
            <person name="Rehner J."/>
            <person name="Schuff M.J."/>
            <person name="Becker S.L."/>
            <person name="Kravczyk M."/>
            <person name="Gurevich A."/>
            <person name="Francke R."/>
            <person name="Mueller R."/>
            <person name="Keller V."/>
            <person name="Keller A."/>
        </authorList>
    </citation>
    <scope>NUCLEOTIDE SEQUENCE</scope>
    <source>
        <strain evidence="1">S12M_St_49</strain>
    </source>
</reference>
<dbReference type="AlphaFoldDB" id="A0AA43RIE9"/>
<comment type="caution">
    <text evidence="1">The sequence shown here is derived from an EMBL/GenBank/DDBJ whole genome shotgun (WGS) entry which is preliminary data.</text>
</comment>
<dbReference type="InterPro" id="IPR023198">
    <property type="entry name" value="PGP-like_dom2"/>
</dbReference>
<dbReference type="Gene3D" id="1.10.150.240">
    <property type="entry name" value="Putative phosphatase, domain 2"/>
    <property type="match status" value="1"/>
</dbReference>
<dbReference type="InterPro" id="IPR041492">
    <property type="entry name" value="HAD_2"/>
</dbReference>
<evidence type="ECO:0000313" key="2">
    <source>
        <dbReference type="Proteomes" id="UP001168575"/>
    </source>
</evidence>
<dbReference type="InterPro" id="IPR023214">
    <property type="entry name" value="HAD_sf"/>
</dbReference>
<name>A0AA43RIE9_9ACTN</name>